<evidence type="ECO:0000256" key="3">
    <source>
        <dbReference type="ARBA" id="ARBA00022917"/>
    </source>
</evidence>
<dbReference type="GO" id="GO:0003743">
    <property type="term" value="F:translation initiation factor activity"/>
    <property type="evidence" value="ECO:0007669"/>
    <property type="project" value="UniProtKB-KW"/>
</dbReference>
<evidence type="ECO:0000256" key="2">
    <source>
        <dbReference type="ARBA" id="ARBA00022540"/>
    </source>
</evidence>
<sequence>MILFVFTADFCFIAVIHQIFNKCKMSNIPKVPSTDRNALNSLWGKLASEILMQNWEAAMEDLTRLRETVDNNSVSSPLQSLQQRTWLIHWSLFVFFNHPKGRDNIIDLFLYQPQ</sequence>
<evidence type="ECO:0000313" key="5">
    <source>
        <dbReference type="Proteomes" id="UP001345963"/>
    </source>
</evidence>
<reference evidence="4 5" key="1">
    <citation type="submission" date="2021-07" db="EMBL/GenBank/DDBJ databases">
        <authorList>
            <person name="Palmer J.M."/>
        </authorList>
    </citation>
    <scope>NUCLEOTIDE SEQUENCE [LARGE SCALE GENOMIC DNA]</scope>
    <source>
        <strain evidence="4 5">AT_MEX2019</strain>
        <tissue evidence="4">Muscle</tissue>
    </source>
</reference>
<gene>
    <name evidence="4" type="primary">EIF3E_2</name>
    <name evidence="4" type="ORF">ATANTOWER_019228</name>
</gene>
<name>A0ABU7ARD8_9TELE</name>
<comment type="caution">
    <text evidence="4">The sequence shown here is derived from an EMBL/GenBank/DDBJ whole genome shotgun (WGS) entry which is preliminary data.</text>
</comment>
<dbReference type="Proteomes" id="UP001345963">
    <property type="component" value="Unassembled WGS sequence"/>
</dbReference>
<evidence type="ECO:0000256" key="1">
    <source>
        <dbReference type="ARBA" id="ARBA00022490"/>
    </source>
</evidence>
<proteinExistence type="predicted"/>
<keyword evidence="5" id="KW-1185">Reference proteome</keyword>
<protein>
    <submittedName>
        <fullName evidence="4">Eukaryotic translation initiation factor 3 subunit E</fullName>
    </submittedName>
</protein>
<keyword evidence="1" id="KW-0963">Cytoplasm</keyword>
<keyword evidence="3" id="KW-0648">Protein biosynthesis</keyword>
<dbReference type="PANTHER" id="PTHR10317">
    <property type="entry name" value="EUKARYOTIC TRANSLATION INITIATION FACTOR 3 SUBUNIT E"/>
    <property type="match status" value="1"/>
</dbReference>
<dbReference type="EMBL" id="JAHUTI010023691">
    <property type="protein sequence ID" value="MED6240316.1"/>
    <property type="molecule type" value="Genomic_DNA"/>
</dbReference>
<dbReference type="InterPro" id="IPR016650">
    <property type="entry name" value="eIF3e"/>
</dbReference>
<evidence type="ECO:0000313" key="4">
    <source>
        <dbReference type="EMBL" id="MED6240316.1"/>
    </source>
</evidence>
<keyword evidence="2 4" id="KW-0396">Initiation factor</keyword>
<organism evidence="4 5">
    <name type="scientific">Ataeniobius toweri</name>
    <dbReference type="NCBI Taxonomy" id="208326"/>
    <lineage>
        <taxon>Eukaryota</taxon>
        <taxon>Metazoa</taxon>
        <taxon>Chordata</taxon>
        <taxon>Craniata</taxon>
        <taxon>Vertebrata</taxon>
        <taxon>Euteleostomi</taxon>
        <taxon>Actinopterygii</taxon>
        <taxon>Neopterygii</taxon>
        <taxon>Teleostei</taxon>
        <taxon>Neoteleostei</taxon>
        <taxon>Acanthomorphata</taxon>
        <taxon>Ovalentaria</taxon>
        <taxon>Atherinomorphae</taxon>
        <taxon>Cyprinodontiformes</taxon>
        <taxon>Goodeidae</taxon>
        <taxon>Ataeniobius</taxon>
    </lineage>
</organism>
<accession>A0ABU7ARD8</accession>